<keyword evidence="2" id="KW-1185">Reference proteome</keyword>
<feature type="non-terminal residue" evidence="1">
    <location>
        <position position="106"/>
    </location>
</feature>
<name>A0A814ST64_9BILA</name>
<dbReference type="EMBL" id="CAJNOC010012152">
    <property type="protein sequence ID" value="CAF1152237.1"/>
    <property type="molecule type" value="Genomic_DNA"/>
</dbReference>
<sequence>MLEILSNKCEAYADDTKILAIIKNFDSILSLQNDIDKVCKWSIYWSTELNFDKYKILHIGNNNTKFDYNINSKPLTKSNCEKDLGIYIQSDLKWNTQIKNSTTKAN</sequence>
<dbReference type="PANTHER" id="PTHR33332">
    <property type="entry name" value="REVERSE TRANSCRIPTASE DOMAIN-CONTAINING PROTEIN"/>
    <property type="match status" value="1"/>
</dbReference>
<reference evidence="1" key="1">
    <citation type="submission" date="2021-02" db="EMBL/GenBank/DDBJ databases">
        <authorList>
            <person name="Nowell W R."/>
        </authorList>
    </citation>
    <scope>NUCLEOTIDE SEQUENCE</scope>
    <source>
        <strain evidence="1">Ploen Becks lab</strain>
    </source>
</reference>
<gene>
    <name evidence="1" type="ORF">OXX778_LOCUS23327</name>
</gene>
<organism evidence="1 2">
    <name type="scientific">Brachionus calyciflorus</name>
    <dbReference type="NCBI Taxonomy" id="104777"/>
    <lineage>
        <taxon>Eukaryota</taxon>
        <taxon>Metazoa</taxon>
        <taxon>Spiralia</taxon>
        <taxon>Gnathifera</taxon>
        <taxon>Rotifera</taxon>
        <taxon>Eurotatoria</taxon>
        <taxon>Monogononta</taxon>
        <taxon>Pseudotrocha</taxon>
        <taxon>Ploima</taxon>
        <taxon>Brachionidae</taxon>
        <taxon>Brachionus</taxon>
    </lineage>
</organism>
<proteinExistence type="predicted"/>
<dbReference type="OrthoDB" id="10056483at2759"/>
<accession>A0A814ST64</accession>
<evidence type="ECO:0008006" key="3">
    <source>
        <dbReference type="Google" id="ProtNLM"/>
    </source>
</evidence>
<comment type="caution">
    <text evidence="1">The sequence shown here is derived from an EMBL/GenBank/DDBJ whole genome shotgun (WGS) entry which is preliminary data.</text>
</comment>
<evidence type="ECO:0000313" key="2">
    <source>
        <dbReference type="Proteomes" id="UP000663879"/>
    </source>
</evidence>
<dbReference type="AlphaFoldDB" id="A0A814ST64"/>
<dbReference type="Proteomes" id="UP000663879">
    <property type="component" value="Unassembled WGS sequence"/>
</dbReference>
<protein>
    <recommendedName>
        <fullName evidence="3">Reverse transcriptase domain-containing protein</fullName>
    </recommendedName>
</protein>
<evidence type="ECO:0000313" key="1">
    <source>
        <dbReference type="EMBL" id="CAF1152237.1"/>
    </source>
</evidence>